<dbReference type="RefSeq" id="WP_307177256.1">
    <property type="nucleotide sequence ID" value="NZ_JAUSYP010000001.1"/>
</dbReference>
<keyword evidence="2" id="KW-1185">Reference proteome</keyword>
<organism evidence="1 2">
    <name type="scientific">Streptomyces africanus</name>
    <dbReference type="NCBI Taxonomy" id="231024"/>
    <lineage>
        <taxon>Bacteria</taxon>
        <taxon>Bacillati</taxon>
        <taxon>Actinomycetota</taxon>
        <taxon>Actinomycetes</taxon>
        <taxon>Kitasatosporales</taxon>
        <taxon>Streptomycetaceae</taxon>
        <taxon>Streptomyces</taxon>
    </lineage>
</organism>
<dbReference type="Proteomes" id="UP001232755">
    <property type="component" value="Unassembled WGS sequence"/>
</dbReference>
<protein>
    <recommendedName>
        <fullName evidence="3">Nucleotidyl transferase AbiEii toxin, Type IV TA system</fullName>
    </recommendedName>
</protein>
<sequence length="276" mass="30668">MIGNLFSIAELEPSQLGEALADLLDLAGRLVDVADADGAQDARNWDAPVLCSYRRLPPGDLALELDIYIEDRVAGGLTEAGLALGLAARTRSSVLYPGELQLPSDYWVAAPGGRSVRCRLEALDGDEETAYQVAVTEEPVEDLPRARVEILPEILDHEIIDTPVSDAFLATFPKGTTGSVEGQVRYYLRVWERLARRLQVDWAPSRRYREDLFRRDLEARDALAGLMGEVVGEHADTLRLAVAQIDEVVSEFTQESRKGEAASWWNSRIPQRIPWE</sequence>
<evidence type="ECO:0008006" key="3">
    <source>
        <dbReference type="Google" id="ProtNLM"/>
    </source>
</evidence>
<comment type="caution">
    <text evidence="1">The sequence shown here is derived from an EMBL/GenBank/DDBJ whole genome shotgun (WGS) entry which is preliminary data.</text>
</comment>
<evidence type="ECO:0000313" key="2">
    <source>
        <dbReference type="Proteomes" id="UP001232755"/>
    </source>
</evidence>
<evidence type="ECO:0000313" key="1">
    <source>
        <dbReference type="EMBL" id="MDQ0750988.1"/>
    </source>
</evidence>
<reference evidence="1 2" key="1">
    <citation type="submission" date="2023-07" db="EMBL/GenBank/DDBJ databases">
        <title>Comparative genomics of wheat-associated soil bacteria to identify genetic determinants of phenazine resistance.</title>
        <authorList>
            <person name="Mouncey N."/>
        </authorList>
    </citation>
    <scope>NUCLEOTIDE SEQUENCE [LARGE SCALE GENOMIC DNA]</scope>
    <source>
        <strain evidence="1 2">B3I12</strain>
    </source>
</reference>
<gene>
    <name evidence="1" type="ORF">QF034_005219</name>
</gene>
<accession>A0ABU0QUD8</accession>
<proteinExistence type="predicted"/>
<name>A0ABU0QUD8_9ACTN</name>
<dbReference type="EMBL" id="JAUSYP010000001">
    <property type="protein sequence ID" value="MDQ0750988.1"/>
    <property type="molecule type" value="Genomic_DNA"/>
</dbReference>